<evidence type="ECO:0000313" key="2">
    <source>
        <dbReference type="Proteomes" id="UP001226091"/>
    </source>
</evidence>
<protein>
    <submittedName>
        <fullName evidence="1">Glycosyltransferase family 4 protein</fullName>
        <ecNumber evidence="1">2.4.-.-</ecNumber>
    </submittedName>
</protein>
<accession>A0ACD4RAU8</accession>
<evidence type="ECO:0000313" key="1">
    <source>
        <dbReference type="EMBL" id="WHZ57592.1"/>
    </source>
</evidence>
<sequence>MNQLSKRKSKNNEVLLVSNMFPSKENAAFGSFVYNHYKRLKESFHIDKIVIDNHRKGKKNVISKYLTFFLQQLKVFLSSKKYQIIHFHYVFPTALLIDLFKFLGSKTIVTVHGGDVDNMAKRTKLHKSMTKHILNRADCVQCVSDYLKSLIVKEFEVNPEKVVVFNMGIDESFLTIPNEKTKNYDILFVGNFIKSKGVIDLFEALKNYPQLNVCIVGSLHDKSVYEKCTEIINKYNLNVEFTGVIEKRELKEYYSASKMLILPSHNEGAGLVTLEAMASGLLVLGSNVGGLSELLAENRGILFEAKNANDISSAIKKGLTIVESEDMDKITKENMKYARSMTISQQVSKVERLYKCFLK</sequence>
<organism evidence="1 2">
    <name type="scientific">Metabacillus hrfriensis</name>
    <dbReference type="NCBI Taxonomy" id="3048891"/>
    <lineage>
        <taxon>Bacteria</taxon>
        <taxon>Bacillati</taxon>
        <taxon>Bacillota</taxon>
        <taxon>Bacilli</taxon>
        <taxon>Bacillales</taxon>
        <taxon>Bacillaceae</taxon>
        <taxon>Metabacillus</taxon>
    </lineage>
</organism>
<dbReference type="Proteomes" id="UP001226091">
    <property type="component" value="Chromosome"/>
</dbReference>
<proteinExistence type="predicted"/>
<reference evidence="2" key="1">
    <citation type="journal article" date="2025" name="Aquaculture">
        <title>Assessment of the bioflocculant production and safety properties of Metabacillus hrfriensis sp. nov. based on phenotypic and whole-genome sequencing analysis.</title>
        <authorList>
            <person name="Zhang R."/>
            <person name="Zhao Z."/>
            <person name="Luo L."/>
            <person name="Wang S."/>
            <person name="Guo K."/>
            <person name="Xu W."/>
        </authorList>
    </citation>
    <scope>NUCLEOTIDE SEQUENCE [LARGE SCALE GENOMIC DNA]</scope>
    <source>
        <strain evidence="2">CT-WN-B3</strain>
    </source>
</reference>
<name>A0ACD4RAU8_9BACI</name>
<gene>
    <name evidence="1" type="ORF">QLQ22_23590</name>
</gene>
<dbReference type="EMBL" id="CP126116">
    <property type="protein sequence ID" value="WHZ57592.1"/>
    <property type="molecule type" value="Genomic_DNA"/>
</dbReference>
<dbReference type="EC" id="2.4.-.-" evidence="1"/>
<keyword evidence="1" id="KW-0808">Transferase</keyword>
<keyword evidence="1" id="KW-0328">Glycosyltransferase</keyword>
<keyword evidence="2" id="KW-1185">Reference proteome</keyword>